<keyword evidence="2 5" id="KW-0808">Transferase</keyword>
<name>Q30ZU8_OLEA2</name>
<evidence type="ECO:0000256" key="1">
    <source>
        <dbReference type="ARBA" id="ARBA00005189"/>
    </source>
</evidence>
<protein>
    <submittedName>
        <fullName evidence="5">Phospholipid/glycerol acyltransferase</fullName>
    </submittedName>
</protein>
<dbReference type="PANTHER" id="PTHR10434">
    <property type="entry name" value="1-ACYL-SN-GLYCEROL-3-PHOSPHATE ACYLTRANSFERASE"/>
    <property type="match status" value="1"/>
</dbReference>
<evidence type="ECO:0000256" key="2">
    <source>
        <dbReference type="ARBA" id="ARBA00022679"/>
    </source>
</evidence>
<dbReference type="KEGG" id="dde:Dde_2001"/>
<dbReference type="STRING" id="207559.Dde_2001"/>
<keyword evidence="6" id="KW-1185">Reference proteome</keyword>
<keyword evidence="3 5" id="KW-0012">Acyltransferase</keyword>
<dbReference type="HOGENOM" id="CLU_088175_0_0_7"/>
<organism evidence="5 6">
    <name type="scientific">Oleidesulfovibrio alaskensis (strain ATCC BAA-1058 / DSM 17464 / G20)</name>
    <name type="common">Desulfovibrio alaskensis</name>
    <dbReference type="NCBI Taxonomy" id="207559"/>
    <lineage>
        <taxon>Bacteria</taxon>
        <taxon>Pseudomonadati</taxon>
        <taxon>Thermodesulfobacteriota</taxon>
        <taxon>Desulfovibrionia</taxon>
        <taxon>Desulfovibrionales</taxon>
        <taxon>Desulfovibrionaceae</taxon>
        <taxon>Oleidesulfovibrio</taxon>
    </lineage>
</organism>
<dbReference type="SUPFAM" id="SSF69593">
    <property type="entry name" value="Glycerol-3-phosphate (1)-acyltransferase"/>
    <property type="match status" value="1"/>
</dbReference>
<evidence type="ECO:0000313" key="5">
    <source>
        <dbReference type="EMBL" id="ABB38798.1"/>
    </source>
</evidence>
<evidence type="ECO:0000313" key="6">
    <source>
        <dbReference type="Proteomes" id="UP000002710"/>
    </source>
</evidence>
<dbReference type="CDD" id="cd07989">
    <property type="entry name" value="LPLAT_AGPAT-like"/>
    <property type="match status" value="1"/>
</dbReference>
<dbReference type="GO" id="GO:0003841">
    <property type="term" value="F:1-acylglycerol-3-phosphate O-acyltransferase activity"/>
    <property type="evidence" value="ECO:0007669"/>
    <property type="project" value="TreeGrafter"/>
</dbReference>
<dbReference type="Pfam" id="PF01553">
    <property type="entry name" value="Acyltransferase"/>
    <property type="match status" value="1"/>
</dbReference>
<dbReference type="PANTHER" id="PTHR10434:SF40">
    <property type="entry name" value="1-ACYL-SN-GLYCEROL-3-PHOSPHATE ACYLTRANSFERASE"/>
    <property type="match status" value="1"/>
</dbReference>
<reference evidence="5 6" key="1">
    <citation type="journal article" date="2011" name="J. Bacteriol.">
        <title>Complete genome sequence and updated annotation of Desulfovibrio alaskensis G20.</title>
        <authorList>
            <person name="Hauser L.J."/>
            <person name="Land M.L."/>
            <person name="Brown S.D."/>
            <person name="Larimer F."/>
            <person name="Keller K.L."/>
            <person name="Rapp-Giles B.J."/>
            <person name="Price M.N."/>
            <person name="Lin M."/>
            <person name="Bruce D.C."/>
            <person name="Detter J.C."/>
            <person name="Tapia R."/>
            <person name="Han C.S."/>
            <person name="Goodwin L.A."/>
            <person name="Cheng J.F."/>
            <person name="Pitluck S."/>
            <person name="Copeland A."/>
            <person name="Lucas S."/>
            <person name="Nolan M."/>
            <person name="Lapidus A.L."/>
            <person name="Palumbo A.V."/>
            <person name="Wall J.D."/>
        </authorList>
    </citation>
    <scope>NUCLEOTIDE SEQUENCE [LARGE SCALE GENOMIC DNA]</scope>
    <source>
        <strain evidence="6">ATCC BAA 1058 / DSM 17464 / G20</strain>
    </source>
</reference>
<sequence length="270" mass="30132">MNTDVHDFTDDYQTPEGRAGVFSSLFPNASFYLRMALTVRHAAALSKKNCYDSQQWVRSSLRIVHALERAGGSVITENTKAFKAAQGPCVFIGNHMSTLETFILPCIIQPHKDVTFVVKQSLVEYPFFKHVLLTRNPITVTRTAPREDLKAVLEGGEQRLAQGLSIIVFPQSTRSYTLDRTLFNSIGIKLAKRAGVPVVPVALDTRAWGIGSLCKDFGSIRPSIPARFRFGDPITVHGTGKNEHAQVCDFIEDALSRWRTRPEDTQKIIE</sequence>
<dbReference type="AlphaFoldDB" id="Q30ZU8"/>
<dbReference type="EMBL" id="CP000112">
    <property type="protein sequence ID" value="ABB38798.1"/>
    <property type="molecule type" value="Genomic_DNA"/>
</dbReference>
<dbReference type="InterPro" id="IPR002123">
    <property type="entry name" value="Plipid/glycerol_acylTrfase"/>
</dbReference>
<dbReference type="RefSeq" id="WP_011367907.1">
    <property type="nucleotide sequence ID" value="NC_007519.1"/>
</dbReference>
<dbReference type="SMART" id="SM00563">
    <property type="entry name" value="PlsC"/>
    <property type="match status" value="1"/>
</dbReference>
<evidence type="ECO:0000256" key="3">
    <source>
        <dbReference type="ARBA" id="ARBA00023315"/>
    </source>
</evidence>
<proteinExistence type="predicted"/>
<dbReference type="GO" id="GO:0006654">
    <property type="term" value="P:phosphatidic acid biosynthetic process"/>
    <property type="evidence" value="ECO:0007669"/>
    <property type="project" value="TreeGrafter"/>
</dbReference>
<feature type="domain" description="Phospholipid/glycerol acyltransferase" evidence="4">
    <location>
        <begin position="89"/>
        <end position="206"/>
    </location>
</feature>
<comment type="pathway">
    <text evidence="1">Lipid metabolism.</text>
</comment>
<dbReference type="Proteomes" id="UP000002710">
    <property type="component" value="Chromosome"/>
</dbReference>
<evidence type="ECO:0000259" key="4">
    <source>
        <dbReference type="SMART" id="SM00563"/>
    </source>
</evidence>
<gene>
    <name evidence="5" type="ordered locus">Dde_2001</name>
</gene>
<accession>Q30ZU8</accession>
<dbReference type="eggNOG" id="COG0204">
    <property type="taxonomic scope" value="Bacteria"/>
</dbReference>